<feature type="domain" description="PAS" evidence="10">
    <location>
        <begin position="919"/>
        <end position="967"/>
    </location>
</feature>
<dbReference type="InterPro" id="IPR004358">
    <property type="entry name" value="Sig_transdc_His_kin-like_C"/>
</dbReference>
<dbReference type="Gene3D" id="3.40.50.2300">
    <property type="match status" value="1"/>
</dbReference>
<dbReference type="FunFam" id="3.30.450.20:FF:000088">
    <property type="entry name" value="Sensory transduction histidine kinase"/>
    <property type="match status" value="1"/>
</dbReference>
<dbReference type="SMART" id="SM00086">
    <property type="entry name" value="PAC"/>
    <property type="match status" value="10"/>
</dbReference>
<dbReference type="InterPro" id="IPR003018">
    <property type="entry name" value="GAF"/>
</dbReference>
<dbReference type="Pfam" id="PF13185">
    <property type="entry name" value="GAF_2"/>
    <property type="match status" value="1"/>
</dbReference>
<dbReference type="Gene3D" id="3.10.580.10">
    <property type="entry name" value="CBS-domain"/>
    <property type="match status" value="2"/>
</dbReference>
<feature type="domain" description="PAC" evidence="11">
    <location>
        <begin position="1534"/>
        <end position="1587"/>
    </location>
</feature>
<dbReference type="InterPro" id="IPR000700">
    <property type="entry name" value="PAS-assoc_C"/>
</dbReference>
<organism evidence="13 14">
    <name type="scientific">Mariprofundus micogutta</name>
    <dbReference type="NCBI Taxonomy" id="1921010"/>
    <lineage>
        <taxon>Bacteria</taxon>
        <taxon>Pseudomonadati</taxon>
        <taxon>Pseudomonadota</taxon>
        <taxon>Candidatius Mariprofundia</taxon>
        <taxon>Mariprofundales</taxon>
        <taxon>Mariprofundaceae</taxon>
        <taxon>Mariprofundus</taxon>
    </lineage>
</organism>
<evidence type="ECO:0000313" key="13">
    <source>
        <dbReference type="EMBL" id="GAV20343.1"/>
    </source>
</evidence>
<evidence type="ECO:0000256" key="2">
    <source>
        <dbReference type="ARBA" id="ARBA00012438"/>
    </source>
</evidence>
<dbReference type="InterPro" id="IPR001789">
    <property type="entry name" value="Sig_transdc_resp-reg_receiver"/>
</dbReference>
<dbReference type="PROSITE" id="PS50110">
    <property type="entry name" value="RESPONSE_REGULATORY"/>
    <property type="match status" value="1"/>
</dbReference>
<feature type="modified residue" description="4-aspartylphosphate" evidence="6">
    <location>
        <position position="2020"/>
    </location>
</feature>
<dbReference type="InterPro" id="IPR003661">
    <property type="entry name" value="HisK_dim/P_dom"/>
</dbReference>
<dbReference type="Pfam" id="PF00072">
    <property type="entry name" value="Response_reg"/>
    <property type="match status" value="1"/>
</dbReference>
<reference evidence="13 14" key="1">
    <citation type="journal article" date="2017" name="Arch. Microbiol.">
        <title>Mariprofundus micogutta sp. nov., a novel iron-oxidizing zetaproteobacterium isolated from a deep-sea hydrothermal field at the Bayonnaise knoll of the Izu-Ogasawara arc, and a description of Mariprofundales ord. nov. and Zetaproteobacteria classis nov.</title>
        <authorList>
            <person name="Makita H."/>
            <person name="Tanaka E."/>
            <person name="Mitsunobu S."/>
            <person name="Miyazaki M."/>
            <person name="Nunoura T."/>
            <person name="Uematsu K."/>
            <person name="Takaki Y."/>
            <person name="Nishi S."/>
            <person name="Shimamura S."/>
            <person name="Takai K."/>
        </authorList>
    </citation>
    <scope>NUCLEOTIDE SEQUENCE [LARGE SCALE GENOMIC DNA]</scope>
    <source>
        <strain evidence="13 14">ET2</strain>
    </source>
</reference>
<evidence type="ECO:0000256" key="3">
    <source>
        <dbReference type="ARBA" id="ARBA00022553"/>
    </source>
</evidence>
<dbReference type="Gene3D" id="1.10.287.130">
    <property type="match status" value="1"/>
</dbReference>
<feature type="domain" description="CBS" evidence="12">
    <location>
        <begin position="202"/>
        <end position="263"/>
    </location>
</feature>
<dbReference type="EMBL" id="BDFD01000009">
    <property type="protein sequence ID" value="GAV20343.1"/>
    <property type="molecule type" value="Genomic_DNA"/>
</dbReference>
<dbReference type="Proteomes" id="UP000231632">
    <property type="component" value="Unassembled WGS sequence"/>
</dbReference>
<feature type="domain" description="PAC" evidence="11">
    <location>
        <begin position="866"/>
        <end position="918"/>
    </location>
</feature>
<dbReference type="STRING" id="1921010.MMIC_P1308"/>
<feature type="domain" description="PAS" evidence="10">
    <location>
        <begin position="1584"/>
        <end position="1630"/>
    </location>
</feature>
<dbReference type="InterPro" id="IPR035965">
    <property type="entry name" value="PAS-like_dom_sf"/>
</dbReference>
<dbReference type="Pfam" id="PF00512">
    <property type="entry name" value="HisKA"/>
    <property type="match status" value="1"/>
</dbReference>
<feature type="domain" description="PAS" evidence="10">
    <location>
        <begin position="312"/>
        <end position="358"/>
    </location>
</feature>
<dbReference type="SMART" id="SM00091">
    <property type="entry name" value="PAS"/>
    <property type="match status" value="10"/>
</dbReference>
<feature type="domain" description="PAS" evidence="10">
    <location>
        <begin position="538"/>
        <end position="608"/>
    </location>
</feature>
<dbReference type="PROSITE" id="PS51371">
    <property type="entry name" value="CBS"/>
    <property type="match status" value="4"/>
</dbReference>
<dbReference type="PANTHER" id="PTHR43304">
    <property type="entry name" value="PHYTOCHROME-LIKE PROTEIN CPH1"/>
    <property type="match status" value="1"/>
</dbReference>
<dbReference type="Gene3D" id="2.10.70.100">
    <property type="match status" value="1"/>
</dbReference>
<dbReference type="InterPro" id="IPR000644">
    <property type="entry name" value="CBS_dom"/>
</dbReference>
<dbReference type="PROSITE" id="PS50109">
    <property type="entry name" value="HIS_KIN"/>
    <property type="match status" value="1"/>
</dbReference>
<feature type="domain" description="CBS" evidence="12">
    <location>
        <begin position="138"/>
        <end position="194"/>
    </location>
</feature>
<feature type="domain" description="PAC" evidence="11">
    <location>
        <begin position="739"/>
        <end position="791"/>
    </location>
</feature>
<keyword evidence="5" id="KW-0418">Kinase</keyword>
<feature type="domain" description="PAC" evidence="11">
    <location>
        <begin position="1116"/>
        <end position="1168"/>
    </location>
</feature>
<dbReference type="SUPFAM" id="SSF52172">
    <property type="entry name" value="CheY-like"/>
    <property type="match status" value="1"/>
</dbReference>
<evidence type="ECO:0000259" key="11">
    <source>
        <dbReference type="PROSITE" id="PS50113"/>
    </source>
</evidence>
<evidence type="ECO:0000256" key="7">
    <source>
        <dbReference type="PROSITE-ProRule" id="PRU00703"/>
    </source>
</evidence>
<sequence length="2096" mass="234682">MTLKVADILTRNLVTVSPETMLDEATRLMSDNRISCLIAVSEKKPVGILTESDLVHVCRLGVDTAASPVSDFMANPVISTLTNMNVFEVYDLFLEKNMRHLVVVNQDEELDGLVTLSDILKATEFDDFLHAKQVRDVMRAPIVCVSVDQSVQAALEKMDAIHISCVVVTEKEKAVGIFTERDAARLLAAKQHAKQLNIAEVMTSPLLTLKPEDPLILASTTMRELGTRRLVIVDSSDQPVGIVTQFDVVRGLEGVSIRHFKDLYTKSEQKLEENNKLLEEKSELERIVAASPGVLYRCVWDNTQARSEFKPTYFSSQIRSMLGYEPSDFLRPDWWEEYVHPDDQASVQKCLHSIIISGEQNLTYRVKTKTNDYIWVLDHARVSKDADGKPVEMVGSWLDISERRQAEEEVSKSEEKYRRMIESSNDAIFVAEIETGILIDANEQAEEMLGLPREKIIGMHQAELHPPEEAERYRQIFADHIHDDRAFIPDLLVRRADGTDVPVDISSNIVDVGGRIVIQGVFRNITERKRADLAVAESEAKYRSLFDDAEDLIHITDAEGVIVDVNRAELDCLGYSQGEMLGKSVLDFVAPDYRDSCIHAVGTVLHGEPFSNYETVFLTKEGEPVWLEISAVPQFDAEGNVSGARAIMRDITGRKQAEKVLHDSESRLVASQVISHTGTWDWNPVTGDLIWSDETYRIHGYEPGQVEPSYELFLKHVHPDDRDMLASAVETALNENQPYSLDCRLQTVDGKEMVCHAQGEVEFDTDGQPLRMLGVFQDITERKQAESETKESRQRLENVLAAVPESIFMKDMEGRYVFCNDMVEQVFGKSQDEIIGHTDFDLVSKQQAEAFRENDRLAMEADKPRINEETVVFGSDGHEELLQTIKIAIRDEAGEVIGMLGVGRNITDTRKAEQAYRNEARRNELILQTSMDGFILADVQGQLVDVNPAYCDMVGYSRDELLGMNIVQMEAWLTPEQVGEKIGRMMQDGSARFESQHRHKDGHVIDLDVSIFVMQQEGQKPLVSAFVRDISDRKMAAEMLTASELKFRSLFEESRDMMHIVGRDGCVIDVNRAELETLGYTREEMIGKPLKALVCPEYHDITMPKFAELMQGKPIPIYESAMHAKDGTCIHVEVTATPQFDNDGNVVASRAIIRDIRSRKQKEALLARRERQLAVLAEAGSEINEQLEVVEIGRRLVELACRLVDCESGAVGFYRDEKICFREYLKQGKRMEIELDFPGGYGVPGHVLETRAPYISADAPNNAHVIPEIQQSLGFMKLIDVPILNAQGELLGCFEMHDRNDGADFDEQDLEMLQSLAGIVGAALINARQQTEIKQEAVRMKLILDAEFDAIVVQQNEKVVFSNKNAQTLFGYDSLEETIGENAMLAFLPEQRSFASRVVRRSIRRNEPTGRIEMMGVSRARSEPFPMEIASVPIEWAGKPAVVSVVRDITERKTAQKQIESERAAMRAILNNLPFLAWLKDEEGRFLAVNDLFVKACGAADAASLADKTDLDLWPEELAIAYRLDDQDVMDSGKAKQVEEQVEVEGDKRWFETFKSPVFDAEGKVVGTAGMARDITEKINSEAQMRLLESAVGSVNESIIITDAEGVIEYVNPGFTRNTGFTFEDAIGNTPAMLNSKQQKKGFYEQFWQTIKSGQAWSGRILDRKKDGTIFPVHLSVAPIVNTHGQISHFVAVHEDLTEAEAMQKKMMQSQKMEAVATMVGGVAHDFNNLLASIVGNLYLMRNQHKDNEKTVSRIRGMESAVQHGAQLIQQMLTFARKDRTDMQGMDLKVFAKESFKMAQAGIPENIKFRLDYAAENELWVKGDATQLQQVLLNLVANARHAVRHAEQPEISMDLYKVPSGSAIIAEHSELSSENGWCCLTCTDNGEGIQAKHLQRVFEPFFTTKAVGEGTGLGLAMVYGAVQNHRGIIDVQSAPGEGTCISIYLPLYKAAPVQIDEDDESEVDGSGICILIVDDEENLRQVLADVLRHNAFRILQACDGEQAIEMFVERRDEIDLILMDVVMPVKGGVVAAGEIREIDANIPIIFQTGYGEQTQLEAAASINNSASLQKPVLIPQLMQLILEQVEGGRRKNGKRD</sequence>
<accession>A0A1L8CN69</accession>
<dbReference type="SUPFAM" id="SSF55874">
    <property type="entry name" value="ATPase domain of HSP90 chaperone/DNA topoisomerase II/histidine kinase"/>
    <property type="match status" value="1"/>
</dbReference>
<evidence type="ECO:0000259" key="12">
    <source>
        <dbReference type="PROSITE" id="PS51371"/>
    </source>
</evidence>
<dbReference type="SMART" id="SM00116">
    <property type="entry name" value="CBS"/>
    <property type="match status" value="4"/>
</dbReference>
<dbReference type="CDD" id="cd00082">
    <property type="entry name" value="HisKA"/>
    <property type="match status" value="1"/>
</dbReference>
<feature type="domain" description="CBS" evidence="12">
    <location>
        <begin position="9"/>
        <end position="64"/>
    </location>
</feature>
<dbReference type="SMART" id="SM00065">
    <property type="entry name" value="GAF"/>
    <property type="match status" value="1"/>
</dbReference>
<keyword evidence="4" id="KW-0808">Transferase</keyword>
<dbReference type="OrthoDB" id="9758831at2"/>
<dbReference type="SUPFAM" id="SSF55781">
    <property type="entry name" value="GAF domain-like"/>
    <property type="match status" value="1"/>
</dbReference>
<feature type="domain" description="PAC" evidence="11">
    <location>
        <begin position="1655"/>
        <end position="1709"/>
    </location>
</feature>
<feature type="domain" description="Response regulatory" evidence="9">
    <location>
        <begin position="1969"/>
        <end position="2085"/>
    </location>
</feature>
<dbReference type="InterPro" id="IPR011006">
    <property type="entry name" value="CheY-like_superfamily"/>
</dbReference>
<dbReference type="Pfam" id="PF08447">
    <property type="entry name" value="PAS_3"/>
    <property type="match status" value="2"/>
</dbReference>
<evidence type="ECO:0000313" key="14">
    <source>
        <dbReference type="Proteomes" id="UP000231632"/>
    </source>
</evidence>
<dbReference type="SUPFAM" id="SSF54631">
    <property type="entry name" value="CBS-domain pair"/>
    <property type="match status" value="2"/>
</dbReference>
<dbReference type="InterPro" id="IPR036097">
    <property type="entry name" value="HisK_dim/P_sf"/>
</dbReference>
<evidence type="ECO:0000256" key="5">
    <source>
        <dbReference type="ARBA" id="ARBA00022777"/>
    </source>
</evidence>
<protein>
    <recommendedName>
        <fullName evidence="2">histidine kinase</fullName>
        <ecNumber evidence="2">2.7.13.3</ecNumber>
    </recommendedName>
</protein>
<dbReference type="InterPro" id="IPR036890">
    <property type="entry name" value="HATPase_C_sf"/>
</dbReference>
<dbReference type="Gene3D" id="3.30.565.10">
    <property type="entry name" value="Histidine kinase-like ATPase, C-terminal domain"/>
    <property type="match status" value="1"/>
</dbReference>
<dbReference type="SUPFAM" id="SSF47384">
    <property type="entry name" value="Homodimeric domain of signal transducing histidine kinase"/>
    <property type="match status" value="1"/>
</dbReference>
<dbReference type="InterPro" id="IPR001610">
    <property type="entry name" value="PAC"/>
</dbReference>
<gene>
    <name evidence="13" type="ORF">MMIC_P1308</name>
</gene>
<comment type="catalytic activity">
    <reaction evidence="1">
        <text>ATP + protein L-histidine = ADP + protein N-phospho-L-histidine.</text>
        <dbReference type="EC" id="2.7.13.3"/>
    </reaction>
</comment>
<keyword evidence="3 6" id="KW-0597">Phosphoprotein</keyword>
<dbReference type="InterPro" id="IPR000014">
    <property type="entry name" value="PAS"/>
</dbReference>
<feature type="domain" description="PAS" evidence="10">
    <location>
        <begin position="792"/>
        <end position="862"/>
    </location>
</feature>
<name>A0A1L8CN69_9PROT</name>
<dbReference type="InterPro" id="IPR052162">
    <property type="entry name" value="Sensor_kinase/Photoreceptor"/>
</dbReference>
<evidence type="ECO:0000256" key="6">
    <source>
        <dbReference type="PROSITE-ProRule" id="PRU00169"/>
    </source>
</evidence>
<dbReference type="SUPFAM" id="SSF55785">
    <property type="entry name" value="PYP-like sensor domain (PAS domain)"/>
    <property type="match status" value="10"/>
</dbReference>
<keyword evidence="7" id="KW-0129">CBS domain</keyword>
<dbReference type="NCBIfam" id="TIGR00229">
    <property type="entry name" value="sensory_box"/>
    <property type="match status" value="10"/>
</dbReference>
<dbReference type="InterPro" id="IPR003594">
    <property type="entry name" value="HATPase_dom"/>
</dbReference>
<dbReference type="SMART" id="SM00388">
    <property type="entry name" value="HisKA"/>
    <property type="match status" value="1"/>
</dbReference>
<dbReference type="SMART" id="SM00387">
    <property type="entry name" value="HATPase_c"/>
    <property type="match status" value="1"/>
</dbReference>
<dbReference type="RefSeq" id="WP_072659659.1">
    <property type="nucleotide sequence ID" value="NZ_BDFD01000009.1"/>
</dbReference>
<proteinExistence type="predicted"/>
<evidence type="ECO:0000259" key="10">
    <source>
        <dbReference type="PROSITE" id="PS50112"/>
    </source>
</evidence>
<dbReference type="InterPro" id="IPR013655">
    <property type="entry name" value="PAS_fold_3"/>
</dbReference>
<dbReference type="InterPro" id="IPR005467">
    <property type="entry name" value="His_kinase_dom"/>
</dbReference>
<evidence type="ECO:0000256" key="4">
    <source>
        <dbReference type="ARBA" id="ARBA00022679"/>
    </source>
</evidence>
<dbReference type="CDD" id="cd00130">
    <property type="entry name" value="PAS"/>
    <property type="match status" value="8"/>
</dbReference>
<dbReference type="Gene3D" id="3.30.450.40">
    <property type="match status" value="1"/>
</dbReference>
<dbReference type="EC" id="2.7.13.3" evidence="2"/>
<comment type="caution">
    <text evidence="13">The sequence shown here is derived from an EMBL/GenBank/DDBJ whole genome shotgun (WGS) entry which is preliminary data.</text>
</comment>
<dbReference type="Gene3D" id="3.30.450.20">
    <property type="entry name" value="PAS domain"/>
    <property type="match status" value="10"/>
</dbReference>
<feature type="domain" description="PAC" evidence="11">
    <location>
        <begin position="611"/>
        <end position="663"/>
    </location>
</feature>
<dbReference type="GO" id="GO:0000155">
    <property type="term" value="F:phosphorelay sensor kinase activity"/>
    <property type="evidence" value="ECO:0007669"/>
    <property type="project" value="InterPro"/>
</dbReference>
<dbReference type="InterPro" id="IPR029016">
    <property type="entry name" value="GAF-like_dom_sf"/>
</dbReference>
<feature type="domain" description="Histidine kinase" evidence="8">
    <location>
        <begin position="1722"/>
        <end position="1949"/>
    </location>
</feature>
<dbReference type="CDD" id="cd00156">
    <property type="entry name" value="REC"/>
    <property type="match status" value="1"/>
</dbReference>
<dbReference type="SMART" id="SM00448">
    <property type="entry name" value="REC"/>
    <property type="match status" value="1"/>
</dbReference>
<feature type="domain" description="PAS" evidence="10">
    <location>
        <begin position="413"/>
        <end position="484"/>
    </location>
</feature>
<feature type="domain" description="CBS" evidence="12">
    <location>
        <begin position="73"/>
        <end position="132"/>
    </location>
</feature>
<dbReference type="PRINTS" id="PR00344">
    <property type="entry name" value="BCTRLSENSOR"/>
</dbReference>
<feature type="domain" description="PAC" evidence="11">
    <location>
        <begin position="360"/>
        <end position="412"/>
    </location>
</feature>
<evidence type="ECO:0000256" key="1">
    <source>
        <dbReference type="ARBA" id="ARBA00000085"/>
    </source>
</evidence>
<dbReference type="Pfam" id="PF08448">
    <property type="entry name" value="PAS_4"/>
    <property type="match status" value="3"/>
</dbReference>
<keyword evidence="14" id="KW-1185">Reference proteome</keyword>
<dbReference type="Pfam" id="PF02518">
    <property type="entry name" value="HATPase_c"/>
    <property type="match status" value="1"/>
</dbReference>
<feature type="domain" description="PAS" evidence="10">
    <location>
        <begin position="691"/>
        <end position="736"/>
    </location>
</feature>
<dbReference type="PANTHER" id="PTHR43304:SF1">
    <property type="entry name" value="PAC DOMAIN-CONTAINING PROTEIN"/>
    <property type="match status" value="1"/>
</dbReference>
<evidence type="ECO:0000259" key="9">
    <source>
        <dbReference type="PROSITE" id="PS50110"/>
    </source>
</evidence>
<dbReference type="PROSITE" id="PS50112">
    <property type="entry name" value="PAS"/>
    <property type="match status" value="8"/>
</dbReference>
<dbReference type="InterPro" id="IPR046342">
    <property type="entry name" value="CBS_dom_sf"/>
</dbReference>
<dbReference type="Pfam" id="PF00571">
    <property type="entry name" value="CBS"/>
    <property type="match status" value="4"/>
</dbReference>
<evidence type="ECO:0000259" key="8">
    <source>
        <dbReference type="PROSITE" id="PS50109"/>
    </source>
</evidence>
<dbReference type="Pfam" id="PF13426">
    <property type="entry name" value="PAS_9"/>
    <property type="match status" value="5"/>
</dbReference>
<feature type="domain" description="PAS" evidence="10">
    <location>
        <begin position="1043"/>
        <end position="1113"/>
    </location>
</feature>
<dbReference type="PROSITE" id="PS50113">
    <property type="entry name" value="PAC"/>
    <property type="match status" value="8"/>
</dbReference>
<dbReference type="InterPro" id="IPR013656">
    <property type="entry name" value="PAS_4"/>
</dbReference>
<feature type="domain" description="PAC" evidence="11">
    <location>
        <begin position="991"/>
        <end position="1042"/>
    </location>
</feature>